<gene>
    <name evidence="1" type="ORF">LMG32289_05471</name>
</gene>
<organism evidence="1 2">
    <name type="scientific">Cupriavidus pampae</name>
    <dbReference type="NCBI Taxonomy" id="659251"/>
    <lineage>
        <taxon>Bacteria</taxon>
        <taxon>Pseudomonadati</taxon>
        <taxon>Pseudomonadota</taxon>
        <taxon>Betaproteobacteria</taxon>
        <taxon>Burkholderiales</taxon>
        <taxon>Burkholderiaceae</taxon>
        <taxon>Cupriavidus</taxon>
    </lineage>
</organism>
<evidence type="ECO:0000313" key="1">
    <source>
        <dbReference type="EMBL" id="CAG9183954.1"/>
    </source>
</evidence>
<name>A0ABM8XUB7_9BURK</name>
<dbReference type="RefSeq" id="WP_223994097.1">
    <property type="nucleotide sequence ID" value="NZ_CAJZAG010000012.1"/>
</dbReference>
<evidence type="ECO:0000313" key="2">
    <source>
        <dbReference type="Proteomes" id="UP000706525"/>
    </source>
</evidence>
<dbReference type="Proteomes" id="UP000706525">
    <property type="component" value="Unassembled WGS sequence"/>
</dbReference>
<reference evidence="1 2" key="1">
    <citation type="submission" date="2021-08" db="EMBL/GenBank/DDBJ databases">
        <authorList>
            <person name="Peeters C."/>
        </authorList>
    </citation>
    <scope>NUCLEOTIDE SEQUENCE [LARGE SCALE GENOMIC DNA]</scope>
    <source>
        <strain evidence="1 2">LMG 32289</strain>
    </source>
</reference>
<dbReference type="EMBL" id="CAJZAG010000012">
    <property type="protein sequence ID" value="CAG9183954.1"/>
    <property type="molecule type" value="Genomic_DNA"/>
</dbReference>
<comment type="caution">
    <text evidence="1">The sequence shown here is derived from an EMBL/GenBank/DDBJ whole genome shotgun (WGS) entry which is preliminary data.</text>
</comment>
<keyword evidence="2" id="KW-1185">Reference proteome</keyword>
<accession>A0ABM8XUB7</accession>
<proteinExistence type="predicted"/>
<protein>
    <submittedName>
        <fullName evidence="1">Uncharacterized protein</fullName>
    </submittedName>
</protein>
<sequence>MLSAIDTPIHHNAIIVLDGLKPTDMQVDYLMSELIHLHHYREGKPIKPGTQRIEVRTRARLLQALGAIAQACRQTGLQPILHLECHGGADVGITLGAEQEVVSWDELTALLRHINVGANCNLGVVMAGCHGMAAIEPVTLDMPTPFLWLVGHDEIVAQGDLRIGLPRFYQTLWRTGELTTAVAELEDFRWYNAERFLHDELDALHKSTGSNRRATALTDQLLLRLSVKFGELSPEDLSERRRRVKAAVRNTVDADSLEEIAQLFLGPTRRPFSYTHLVERLRTQIAPRVPATAGEAPEPN</sequence>